<dbReference type="PROSITE" id="PS50995">
    <property type="entry name" value="HTH_MARR_2"/>
    <property type="match status" value="1"/>
</dbReference>
<dbReference type="InterPro" id="IPR039422">
    <property type="entry name" value="MarR/SlyA-like"/>
</dbReference>
<dbReference type="CDD" id="cd00090">
    <property type="entry name" value="HTH_ARSR"/>
    <property type="match status" value="1"/>
</dbReference>
<evidence type="ECO:0000259" key="1">
    <source>
        <dbReference type="PROSITE" id="PS50995"/>
    </source>
</evidence>
<dbReference type="PANTHER" id="PTHR33164">
    <property type="entry name" value="TRANSCRIPTIONAL REGULATOR, MARR FAMILY"/>
    <property type="match status" value="1"/>
</dbReference>
<dbReference type="EMBL" id="AJWN02000065">
    <property type="protein sequence ID" value="OEE60444.1"/>
    <property type="molecule type" value="Genomic_DNA"/>
</dbReference>
<dbReference type="PANTHER" id="PTHR33164:SF101">
    <property type="entry name" value="TRANSCRIPTIONAL REPRESSOR MPRA"/>
    <property type="match status" value="1"/>
</dbReference>
<feature type="domain" description="HTH marR-type" evidence="1">
    <location>
        <begin position="1"/>
        <end position="145"/>
    </location>
</feature>
<evidence type="ECO:0000313" key="2">
    <source>
        <dbReference type="EMBL" id="OEE60444.1"/>
    </source>
</evidence>
<accession>A0A1E5C4J6</accession>
<proteinExistence type="predicted"/>
<organism evidence="2 3">
    <name type="scientific">Enterovibrio norvegicus FF-454</name>
    <dbReference type="NCBI Taxonomy" id="1185651"/>
    <lineage>
        <taxon>Bacteria</taxon>
        <taxon>Pseudomonadati</taxon>
        <taxon>Pseudomonadota</taxon>
        <taxon>Gammaproteobacteria</taxon>
        <taxon>Vibrionales</taxon>
        <taxon>Vibrionaceae</taxon>
        <taxon>Enterovibrio</taxon>
    </lineage>
</organism>
<dbReference type="RefSeq" id="WP_016958988.1">
    <property type="nucleotide sequence ID" value="NZ_AJWN02000065.1"/>
</dbReference>
<dbReference type="InterPro" id="IPR036388">
    <property type="entry name" value="WH-like_DNA-bd_sf"/>
</dbReference>
<dbReference type="SUPFAM" id="SSF46785">
    <property type="entry name" value="Winged helix' DNA-binding domain"/>
    <property type="match status" value="1"/>
</dbReference>
<dbReference type="InterPro" id="IPR000835">
    <property type="entry name" value="HTH_MarR-typ"/>
</dbReference>
<name>A0A1E5C4J6_9GAMM</name>
<protein>
    <recommendedName>
        <fullName evidence="1">HTH marR-type domain-containing protein</fullName>
    </recommendedName>
</protein>
<evidence type="ECO:0000313" key="3">
    <source>
        <dbReference type="Proteomes" id="UP000095039"/>
    </source>
</evidence>
<dbReference type="GO" id="GO:0003700">
    <property type="term" value="F:DNA-binding transcription factor activity"/>
    <property type="evidence" value="ECO:0007669"/>
    <property type="project" value="InterPro"/>
</dbReference>
<dbReference type="Gene3D" id="1.10.10.10">
    <property type="entry name" value="Winged helix-like DNA-binding domain superfamily/Winged helix DNA-binding domain"/>
    <property type="match status" value="1"/>
</dbReference>
<comment type="caution">
    <text evidence="2">The sequence shown here is derived from an EMBL/GenBank/DDBJ whole genome shotgun (WGS) entry which is preliminary data.</text>
</comment>
<gene>
    <name evidence="2" type="ORF">A1OK_10865</name>
</gene>
<dbReference type="SMART" id="SM00347">
    <property type="entry name" value="HTH_MARR"/>
    <property type="match status" value="1"/>
</dbReference>
<sequence>MHMLTEKQELSFKVMISLGIINQLSDAWLSKALEPCGLNQSQFNLLNHFSHQPEREQTISQLAQVMQMNQPGLTKVVNKLAEQGLVDIRKDDADGRKKWIKINADGLARVQSAFASFLPVINQCFDQWENDEMRQMLQHTDKLKAWLDNNRDAS</sequence>
<dbReference type="Pfam" id="PF12802">
    <property type="entry name" value="MarR_2"/>
    <property type="match status" value="1"/>
</dbReference>
<dbReference type="InterPro" id="IPR036390">
    <property type="entry name" value="WH_DNA-bd_sf"/>
</dbReference>
<keyword evidence="3" id="KW-1185">Reference proteome</keyword>
<dbReference type="InterPro" id="IPR011991">
    <property type="entry name" value="ArsR-like_HTH"/>
</dbReference>
<dbReference type="Proteomes" id="UP000095039">
    <property type="component" value="Unassembled WGS sequence"/>
</dbReference>
<dbReference type="AlphaFoldDB" id="A0A1E5C4J6"/>
<dbReference type="GO" id="GO:0006950">
    <property type="term" value="P:response to stress"/>
    <property type="evidence" value="ECO:0007669"/>
    <property type="project" value="TreeGrafter"/>
</dbReference>
<reference evidence="2 3" key="1">
    <citation type="journal article" date="2012" name="Science">
        <title>Ecological populations of bacteria act as socially cohesive units of antibiotic production and resistance.</title>
        <authorList>
            <person name="Cordero O.X."/>
            <person name="Wildschutte H."/>
            <person name="Kirkup B."/>
            <person name="Proehl S."/>
            <person name="Ngo L."/>
            <person name="Hussain F."/>
            <person name="Le Roux F."/>
            <person name="Mincer T."/>
            <person name="Polz M.F."/>
        </authorList>
    </citation>
    <scope>NUCLEOTIDE SEQUENCE [LARGE SCALE GENOMIC DNA]</scope>
    <source>
        <strain evidence="2 3">FF-454</strain>
    </source>
</reference>